<dbReference type="AlphaFoldDB" id="Q0WP67"/>
<proteinExistence type="evidence at transcript level"/>
<sequence>NRSKPDPAQFFFPLHSLPSSSSVRHNVSYLRPQNNLLHRESLTTLFTQSIS</sequence>
<feature type="non-terminal residue" evidence="1">
    <location>
        <position position="1"/>
    </location>
</feature>
<name>Q0WP67_ARATH</name>
<protein>
    <submittedName>
        <fullName evidence="1">Uncharacterized protein</fullName>
    </submittedName>
</protein>
<reference evidence="1" key="1">
    <citation type="submission" date="2006-07" db="EMBL/GenBank/DDBJ databases">
        <title>Large-scale analysis of RIKEN Arabidopsis full-length (RAFL) cDNAs.</title>
        <authorList>
            <person name="Totoki Y."/>
            <person name="Seki M."/>
            <person name="Ishida J."/>
            <person name="Nakajima M."/>
            <person name="Enju A."/>
            <person name="Morosawa T."/>
            <person name="Kamiya A."/>
            <person name="Narusaka M."/>
            <person name="Shin-i T."/>
            <person name="Nakagawa M."/>
            <person name="Sakamoto N."/>
            <person name="Oishi K."/>
            <person name="Kohara Y."/>
            <person name="Kobayashi M."/>
            <person name="Toyoda A."/>
            <person name="Sakaki Y."/>
            <person name="Sakurai T."/>
            <person name="Iida K."/>
            <person name="Akiyama K."/>
            <person name="Satou M."/>
            <person name="Toyoda T."/>
            <person name="Konagaya A."/>
            <person name="Carninci P."/>
            <person name="Kawai J."/>
            <person name="Hayashizaki Y."/>
            <person name="Shinozaki K."/>
        </authorList>
    </citation>
    <scope>NUCLEOTIDE SEQUENCE</scope>
</reference>
<organism evidence="1">
    <name type="scientific">Arabidopsis thaliana</name>
    <name type="common">Mouse-ear cress</name>
    <dbReference type="NCBI Taxonomy" id="3702"/>
    <lineage>
        <taxon>Eukaryota</taxon>
        <taxon>Viridiplantae</taxon>
        <taxon>Streptophyta</taxon>
        <taxon>Embryophyta</taxon>
        <taxon>Tracheophyta</taxon>
        <taxon>Spermatophyta</taxon>
        <taxon>Magnoliopsida</taxon>
        <taxon>eudicotyledons</taxon>
        <taxon>Gunneridae</taxon>
        <taxon>Pentapetalae</taxon>
        <taxon>rosids</taxon>
        <taxon>malvids</taxon>
        <taxon>Brassicales</taxon>
        <taxon>Brassicaceae</taxon>
        <taxon>Camelineae</taxon>
        <taxon>Arabidopsis</taxon>
    </lineage>
</organism>
<accession>Q0WP67</accession>
<evidence type="ECO:0000313" key="1">
    <source>
        <dbReference type="EMBL" id="BAF01082.1"/>
    </source>
</evidence>
<dbReference type="EMBL" id="AK229213">
    <property type="protein sequence ID" value="BAF01082.1"/>
    <property type="molecule type" value="mRNA"/>
</dbReference>